<protein>
    <submittedName>
        <fullName evidence="1">Uncharacterized protein</fullName>
    </submittedName>
</protein>
<name>A0A2P2PU32_RHIMU</name>
<proteinExistence type="predicted"/>
<evidence type="ECO:0000313" key="1">
    <source>
        <dbReference type="EMBL" id="MBX58173.1"/>
    </source>
</evidence>
<dbReference type="EMBL" id="GGEC01077689">
    <property type="protein sequence ID" value="MBX58173.1"/>
    <property type="molecule type" value="Transcribed_RNA"/>
</dbReference>
<organism evidence="1">
    <name type="scientific">Rhizophora mucronata</name>
    <name type="common">Asiatic mangrove</name>
    <dbReference type="NCBI Taxonomy" id="61149"/>
    <lineage>
        <taxon>Eukaryota</taxon>
        <taxon>Viridiplantae</taxon>
        <taxon>Streptophyta</taxon>
        <taxon>Embryophyta</taxon>
        <taxon>Tracheophyta</taxon>
        <taxon>Spermatophyta</taxon>
        <taxon>Magnoliopsida</taxon>
        <taxon>eudicotyledons</taxon>
        <taxon>Gunneridae</taxon>
        <taxon>Pentapetalae</taxon>
        <taxon>rosids</taxon>
        <taxon>fabids</taxon>
        <taxon>Malpighiales</taxon>
        <taxon>Rhizophoraceae</taxon>
        <taxon>Rhizophora</taxon>
    </lineage>
</organism>
<reference evidence="1" key="1">
    <citation type="submission" date="2018-02" db="EMBL/GenBank/DDBJ databases">
        <title>Rhizophora mucronata_Transcriptome.</title>
        <authorList>
            <person name="Meera S.P."/>
            <person name="Sreeshan A."/>
            <person name="Augustine A."/>
        </authorList>
    </citation>
    <scope>NUCLEOTIDE SEQUENCE</scope>
    <source>
        <tissue evidence="1">Leaf</tissue>
    </source>
</reference>
<accession>A0A2P2PU32</accession>
<dbReference type="AlphaFoldDB" id="A0A2P2PU32"/>
<sequence>MRLSHCNKVWLLPLLLQINNKLQFLAGQAI</sequence>